<feature type="compositionally biased region" description="Low complexity" evidence="1">
    <location>
        <begin position="102"/>
        <end position="111"/>
    </location>
</feature>
<proteinExistence type="predicted"/>
<dbReference type="EMBL" id="CP000661">
    <property type="protein sequence ID" value="ABP70296.1"/>
    <property type="molecule type" value="Genomic_DNA"/>
</dbReference>
<name>A4WSD2_CERS5</name>
<evidence type="ECO:0000256" key="1">
    <source>
        <dbReference type="SAM" id="MobiDB-lite"/>
    </source>
</evidence>
<dbReference type="KEGG" id="rsq:Rsph17025_1399"/>
<reference evidence="2" key="1">
    <citation type="submission" date="2007-04" db="EMBL/GenBank/DDBJ databases">
        <title>Complete sequence of chromosome of Rhodobacter sphaeroides ATCC 17025.</title>
        <authorList>
            <consortium name="US DOE Joint Genome Institute"/>
            <person name="Copeland A."/>
            <person name="Lucas S."/>
            <person name="Lapidus A."/>
            <person name="Barry K."/>
            <person name="Detter J.C."/>
            <person name="Glavina del Rio T."/>
            <person name="Hammon N."/>
            <person name="Israni S."/>
            <person name="Dalin E."/>
            <person name="Tice H."/>
            <person name="Pitluck S."/>
            <person name="Chertkov O."/>
            <person name="Brettin T."/>
            <person name="Bruce D."/>
            <person name="Han C."/>
            <person name="Schmutz J."/>
            <person name="Larimer F."/>
            <person name="Land M."/>
            <person name="Hauser L."/>
            <person name="Kyrpides N."/>
            <person name="Kim E."/>
            <person name="Richardson P."/>
            <person name="Mackenzie C."/>
            <person name="Choudhary M."/>
            <person name="Donohue T.J."/>
            <person name="Kaplan S."/>
        </authorList>
    </citation>
    <scope>NUCLEOTIDE SEQUENCE [LARGE SCALE GENOMIC DNA]</scope>
    <source>
        <strain evidence="2">ATCC 17025</strain>
    </source>
</reference>
<gene>
    <name evidence="2" type="ordered locus">Rsph17025_1399</name>
</gene>
<dbReference type="HOGENOM" id="CLU_1785406_0_0_5"/>
<dbReference type="AlphaFoldDB" id="A4WSD2"/>
<organism evidence="2">
    <name type="scientific">Cereibacter sphaeroides (strain ATCC 17025 / ATH 2.4.3)</name>
    <name type="common">Rhodobacter sphaeroides</name>
    <dbReference type="NCBI Taxonomy" id="349102"/>
    <lineage>
        <taxon>Bacteria</taxon>
        <taxon>Pseudomonadati</taxon>
        <taxon>Pseudomonadota</taxon>
        <taxon>Alphaproteobacteria</taxon>
        <taxon>Rhodobacterales</taxon>
        <taxon>Paracoccaceae</taxon>
        <taxon>Cereibacter</taxon>
    </lineage>
</organism>
<sequence>MQKVRIPAPVRAGSAALHQAELVLGPEPVFAHHHVDRAAPAKVAQQSGLVGKLVIVRGEERRESRLVERNLAGRTATDGTDDDGRAHDSLRGARTTSGGGPSLPAAAGAHRVRAAASADGLACAAGLRPRLKRPQPPPKESAPCA</sequence>
<feature type="compositionally biased region" description="Basic and acidic residues" evidence="1">
    <location>
        <begin position="82"/>
        <end position="91"/>
    </location>
</feature>
<evidence type="ECO:0000313" key="2">
    <source>
        <dbReference type="EMBL" id="ABP70296.1"/>
    </source>
</evidence>
<feature type="region of interest" description="Disordered" evidence="1">
    <location>
        <begin position="69"/>
        <end position="111"/>
    </location>
</feature>
<protein>
    <submittedName>
        <fullName evidence="2">Uncharacterized protein</fullName>
    </submittedName>
</protein>
<accession>A4WSD2</accession>